<organism evidence="1">
    <name type="scientific">viral metagenome</name>
    <dbReference type="NCBI Taxonomy" id="1070528"/>
    <lineage>
        <taxon>unclassified sequences</taxon>
        <taxon>metagenomes</taxon>
        <taxon>organismal metagenomes</taxon>
    </lineage>
</organism>
<gene>
    <name evidence="1" type="ORF">TM448A00065_0043</name>
    <name evidence="2" type="ORF">TM448B00134_0064</name>
</gene>
<sequence>MDEETTGLGITISIMETIPPHPAAKLIDGNMFVGRAECKKELRRLANARIEERLARLFPPKAK</sequence>
<proteinExistence type="predicted"/>
<evidence type="ECO:0000313" key="1">
    <source>
        <dbReference type="EMBL" id="QJA43997.1"/>
    </source>
</evidence>
<name>A0A6H1Z9E9_9ZZZZ</name>
<reference evidence="1" key="1">
    <citation type="submission" date="2020-03" db="EMBL/GenBank/DDBJ databases">
        <title>The deep terrestrial virosphere.</title>
        <authorList>
            <person name="Holmfeldt K."/>
            <person name="Nilsson E."/>
            <person name="Simone D."/>
            <person name="Lopez-Fernandez M."/>
            <person name="Wu X."/>
            <person name="de Brujin I."/>
            <person name="Lundin D."/>
            <person name="Andersson A."/>
            <person name="Bertilsson S."/>
            <person name="Dopson M."/>
        </authorList>
    </citation>
    <scope>NUCLEOTIDE SEQUENCE</scope>
    <source>
        <strain evidence="1">TM448A00065</strain>
        <strain evidence="2">TM448B00134</strain>
    </source>
</reference>
<protein>
    <submittedName>
        <fullName evidence="1">Uncharacterized protein</fullName>
    </submittedName>
</protein>
<dbReference type="EMBL" id="MT143972">
    <property type="protein sequence ID" value="QJA43997.1"/>
    <property type="molecule type" value="Genomic_DNA"/>
</dbReference>
<accession>A0A6H1Z9E9</accession>
<dbReference type="EMBL" id="MT144591">
    <property type="protein sequence ID" value="QJH93770.1"/>
    <property type="molecule type" value="Genomic_DNA"/>
</dbReference>
<evidence type="ECO:0000313" key="2">
    <source>
        <dbReference type="EMBL" id="QJH93770.1"/>
    </source>
</evidence>
<dbReference type="AlphaFoldDB" id="A0A6H1Z9E9"/>